<dbReference type="KEGG" id="cil:EG358_08450"/>
<sequence>MKIIQKLVSLIILILLTIIQPRLKAQHNIGHLKQLSESAEEVLAVYPSPDGRYAFFNTDYESKPKTLTIIETKAPFRKIVREKVSGYYFINPDRAAVLTAGVLQIIDLKSGSITEKEDVSRIEYVKKDGLLLVHSNSGQKNKLEIYDSNFKPVQQIESVIRWTIGNNSVLVFTKDILKDENHVYELTDQGKSKIKLWSSKEEVDKAVESDSDLGGFVVATKASTGLRVYWVRRDAQAIELKDDGLQGISYVKIDRSSDGEAVYLRFQKVKPKENSVVDIWYGKEQNLRNYTTEQNTIREVLWYPESGKILDFDQNFTGYTAIGKNNLFLKMRIDKSMVDVHDDQFGFHKKEIYLWNSKTGKDVLLPFDDGHMNFDPLGKSLLIKTGEGWVKFDTGNLTSTNLGWGDGSSPYYAANDRIIWTFKNEIWEQNLKSLKKKKLMTVKADEIELYKPQVIHSGVGVYRLSEYLEQDKKMIFVGKNSNALTSSYVFLNKNQLKTVIPETSDRIQVFGADTDYKSFFWIEDNYNKAFTIRYKNDSKNAVAIYKSNSADTQLGLIKKVALKYRGANNEEIEASLYLPPNFDPAKKYPVVLSVYEKQQRFMNKFLMPTFKNNRGINPRLLLESGYLVMFPDITYGDRGPGLSALQCINNVLDELQKFSYADMSKVGMIGQSFGGYETNFIASHSNRFSAFVSGNSVSDIVHTSYALNYNFNSPDYWRYEEGQFRMKGSFVNQRQKYLDNNPIYAASNINVPMLLWAGTADTNVDPQESISIFNVMRKYRKPVVLLNYRNENHSLGKVPAQRDLSIRILEWFDYHLYGKKDVDWINKQMKDAF</sequence>
<evidence type="ECO:0000259" key="2">
    <source>
        <dbReference type="Pfam" id="PF00326"/>
    </source>
</evidence>
<keyword evidence="5" id="KW-1185">Reference proteome</keyword>
<keyword evidence="3" id="KW-0031">Aminopeptidase</keyword>
<gene>
    <name evidence="4" type="primary">ptpA_5</name>
    <name evidence="4" type="ORF">NCTC13560_02305</name>
    <name evidence="3" type="ORF">SAMN05421682_110125</name>
</gene>
<keyword evidence="1 4" id="KW-0378">Hydrolase</keyword>
<feature type="domain" description="Peptidase S9 prolyl oligopeptidase catalytic" evidence="2">
    <location>
        <begin position="650"/>
        <end position="816"/>
    </location>
</feature>
<dbReference type="GO" id="GO:0004252">
    <property type="term" value="F:serine-type endopeptidase activity"/>
    <property type="evidence" value="ECO:0007669"/>
    <property type="project" value="TreeGrafter"/>
</dbReference>
<dbReference type="Proteomes" id="UP000185725">
    <property type="component" value="Unassembled WGS sequence"/>
</dbReference>
<dbReference type="InterPro" id="IPR001375">
    <property type="entry name" value="Peptidase_S9_cat"/>
</dbReference>
<dbReference type="Gene3D" id="3.40.50.1820">
    <property type="entry name" value="alpha/beta hydrolase"/>
    <property type="match status" value="1"/>
</dbReference>
<dbReference type="PANTHER" id="PTHR42776">
    <property type="entry name" value="SERINE PEPTIDASE S9 FAMILY MEMBER"/>
    <property type="match status" value="1"/>
</dbReference>
<dbReference type="Proteomes" id="UP000255231">
    <property type="component" value="Unassembled WGS sequence"/>
</dbReference>
<dbReference type="InterPro" id="IPR029058">
    <property type="entry name" value="AB_hydrolase_fold"/>
</dbReference>
<evidence type="ECO:0000313" key="5">
    <source>
        <dbReference type="Proteomes" id="UP000185725"/>
    </source>
</evidence>
<keyword evidence="3" id="KW-0645">Protease</keyword>
<dbReference type="PANTHER" id="PTHR42776:SF4">
    <property type="entry name" value="ACYLAMINO-ACID-RELEASING ENZYME"/>
    <property type="match status" value="1"/>
</dbReference>
<protein>
    <submittedName>
        <fullName evidence="3">Dipeptidyl aminopeptidase/acylaminoacyl peptidase</fullName>
    </submittedName>
    <submittedName>
        <fullName evidence="4">Prolyl tripeptidyl peptidase</fullName>
        <ecNumber evidence="4">3.4.14.12</ecNumber>
    </submittedName>
</protein>
<reference evidence="3 5" key="1">
    <citation type="submission" date="2017-01" db="EMBL/GenBank/DDBJ databases">
        <authorList>
            <person name="Varghese N."/>
            <person name="Submissions S."/>
        </authorList>
    </citation>
    <scope>NUCLEOTIDE SEQUENCE [LARGE SCALE GENOMIC DNA]</scope>
    <source>
        <strain evidence="3 5">ATCC 27950</strain>
    </source>
</reference>
<dbReference type="GO" id="GO:0006508">
    <property type="term" value="P:proteolysis"/>
    <property type="evidence" value="ECO:0007669"/>
    <property type="project" value="InterPro"/>
</dbReference>
<dbReference type="EMBL" id="UFVS01000001">
    <property type="protein sequence ID" value="SUX43987.1"/>
    <property type="molecule type" value="Genomic_DNA"/>
</dbReference>
<reference evidence="4 6" key="2">
    <citation type="submission" date="2018-06" db="EMBL/GenBank/DDBJ databases">
        <authorList>
            <consortium name="Pathogen Informatics"/>
            <person name="Doyle S."/>
        </authorList>
    </citation>
    <scope>NUCLEOTIDE SEQUENCE [LARGE SCALE GENOMIC DNA]</scope>
    <source>
        <strain evidence="4 6">NCTC13560</strain>
    </source>
</reference>
<evidence type="ECO:0000313" key="6">
    <source>
        <dbReference type="Proteomes" id="UP000255231"/>
    </source>
</evidence>
<dbReference type="AlphaFoldDB" id="A0A381FBT0"/>
<evidence type="ECO:0000313" key="4">
    <source>
        <dbReference type="EMBL" id="SUX43987.1"/>
    </source>
</evidence>
<dbReference type="EMBL" id="FTMF01000010">
    <property type="protein sequence ID" value="SIQ94980.1"/>
    <property type="molecule type" value="Genomic_DNA"/>
</dbReference>
<dbReference type="RefSeq" id="WP_076561638.1">
    <property type="nucleotide sequence ID" value="NZ_CP033929.1"/>
</dbReference>
<dbReference type="SUPFAM" id="SSF69304">
    <property type="entry name" value="Tricorn protease N-terminal domain"/>
    <property type="match status" value="1"/>
</dbReference>
<name>A0A381FBT0_9FLAO</name>
<dbReference type="EC" id="3.4.14.12" evidence="4"/>
<dbReference type="Pfam" id="PF00326">
    <property type="entry name" value="Peptidase_S9"/>
    <property type="match status" value="1"/>
</dbReference>
<accession>A0A381FBT0</accession>
<dbReference type="SUPFAM" id="SSF53474">
    <property type="entry name" value="alpha/beta-Hydrolases"/>
    <property type="match status" value="1"/>
</dbReference>
<organism evidence="4 6">
    <name type="scientific">Chryseobacterium indoltheticum</name>
    <dbReference type="NCBI Taxonomy" id="254"/>
    <lineage>
        <taxon>Bacteria</taxon>
        <taxon>Pseudomonadati</taxon>
        <taxon>Bacteroidota</taxon>
        <taxon>Flavobacteriia</taxon>
        <taxon>Flavobacteriales</taxon>
        <taxon>Weeksellaceae</taxon>
        <taxon>Chryseobacterium group</taxon>
        <taxon>Chryseobacterium</taxon>
    </lineage>
</organism>
<proteinExistence type="predicted"/>
<dbReference type="OrthoDB" id="9812921at2"/>
<dbReference type="GeneID" id="303673726"/>
<dbReference type="GO" id="GO:0004177">
    <property type="term" value="F:aminopeptidase activity"/>
    <property type="evidence" value="ECO:0007669"/>
    <property type="project" value="UniProtKB-KW"/>
</dbReference>
<evidence type="ECO:0000313" key="3">
    <source>
        <dbReference type="EMBL" id="SIQ94980.1"/>
    </source>
</evidence>
<evidence type="ECO:0000256" key="1">
    <source>
        <dbReference type="ARBA" id="ARBA00022801"/>
    </source>
</evidence>